<dbReference type="Gene3D" id="3.40.50.300">
    <property type="entry name" value="P-loop containing nucleotide triphosphate hydrolases"/>
    <property type="match status" value="1"/>
</dbReference>
<evidence type="ECO:0000256" key="1">
    <source>
        <dbReference type="ARBA" id="ARBA00004651"/>
    </source>
</evidence>
<accession>A0A7Z0D1H2</accession>
<comment type="caution">
    <text evidence="8">The sequence shown here is derived from an EMBL/GenBank/DDBJ whole genome shotgun (WGS) entry which is preliminary data.</text>
</comment>
<sequence>MKPINRSKIKGNADESQPRPVPIDVPEMPYAGLLIEDEDPLSEEINAGRKAGEFALTGPHMLLSGLTGRGKGRRVICQNIVMWAHQPVIAMSTKGDLVDVTIKKRAQRGPVYLMDLSEEVMESDLKGVEVTRVVSDPCKLVNTDDESMAMSDLLQATAKVGSASGGDSGNSDPTWENLAARPLAAFIRAGGALPHPDTGEMVDGGGVNWVVEALEHPPRLDRDGQAVDDPTESDFVTPNWSNAYLRASALLESRHAESLRAVMNMVDKQRDSVAINMRNALKAWSLDAVAGDRDAEAFHPSMLEQPGATLYVTSPIDGSTASAACAVIEQSIQWWRRNVGRKLPTLGLFLDELAQCAPLPKLPAHISVLRGYNVRLIAAVQNTTQLKRRYKDSYEEMLTTFPSVLIMPGTPEKDLLEQASWFAGEDERVTSSTDEYDRTTRSTERVERVTASELIPRKKGEGRLLIGGQPGMFVRLPDISETDLLN</sequence>
<dbReference type="Pfam" id="PF02534">
    <property type="entry name" value="T4SS-DNA_transf"/>
    <property type="match status" value="1"/>
</dbReference>
<dbReference type="RefSeq" id="WP_179425202.1">
    <property type="nucleotide sequence ID" value="NZ_JACBZP010000001.1"/>
</dbReference>
<organism evidence="8 9">
    <name type="scientific">Spelaeicoccus albus</name>
    <dbReference type="NCBI Taxonomy" id="1280376"/>
    <lineage>
        <taxon>Bacteria</taxon>
        <taxon>Bacillati</taxon>
        <taxon>Actinomycetota</taxon>
        <taxon>Actinomycetes</taxon>
        <taxon>Micrococcales</taxon>
        <taxon>Brevibacteriaceae</taxon>
        <taxon>Spelaeicoccus</taxon>
    </lineage>
</organism>
<evidence type="ECO:0000256" key="5">
    <source>
        <dbReference type="ARBA" id="ARBA00022989"/>
    </source>
</evidence>
<proteinExistence type="inferred from homology"/>
<evidence type="ECO:0000256" key="2">
    <source>
        <dbReference type="ARBA" id="ARBA00008806"/>
    </source>
</evidence>
<gene>
    <name evidence="8" type="ORF">BJY26_000391</name>
</gene>
<evidence type="ECO:0000256" key="7">
    <source>
        <dbReference type="SAM" id="MobiDB-lite"/>
    </source>
</evidence>
<dbReference type="AlphaFoldDB" id="A0A7Z0D1H2"/>
<name>A0A7Z0D1H2_9MICO</name>
<keyword evidence="4" id="KW-0812">Transmembrane</keyword>
<evidence type="ECO:0000256" key="4">
    <source>
        <dbReference type="ARBA" id="ARBA00022692"/>
    </source>
</evidence>
<keyword evidence="5" id="KW-1133">Transmembrane helix</keyword>
<keyword evidence="9" id="KW-1185">Reference proteome</keyword>
<keyword evidence="3" id="KW-1003">Cell membrane</keyword>
<feature type="region of interest" description="Disordered" evidence="7">
    <location>
        <begin position="1"/>
        <end position="23"/>
    </location>
</feature>
<comment type="similarity">
    <text evidence="2">Belongs to the VirD4/TraG family.</text>
</comment>
<comment type="subcellular location">
    <subcellularLocation>
        <location evidence="1">Cell membrane</location>
        <topology evidence="1">Multi-pass membrane protein</topology>
    </subcellularLocation>
</comment>
<keyword evidence="6" id="KW-0472">Membrane</keyword>
<dbReference type="SUPFAM" id="SSF52540">
    <property type="entry name" value="P-loop containing nucleoside triphosphate hydrolases"/>
    <property type="match status" value="1"/>
</dbReference>
<reference evidence="8 9" key="1">
    <citation type="submission" date="2020-07" db="EMBL/GenBank/DDBJ databases">
        <title>Sequencing the genomes of 1000 actinobacteria strains.</title>
        <authorList>
            <person name="Klenk H.-P."/>
        </authorList>
    </citation>
    <scope>NUCLEOTIDE SEQUENCE [LARGE SCALE GENOMIC DNA]</scope>
    <source>
        <strain evidence="8 9">DSM 26341</strain>
    </source>
</reference>
<dbReference type="Proteomes" id="UP000539111">
    <property type="component" value="Unassembled WGS sequence"/>
</dbReference>
<dbReference type="EMBL" id="JACBZP010000001">
    <property type="protein sequence ID" value="NYI66085.1"/>
    <property type="molecule type" value="Genomic_DNA"/>
</dbReference>
<dbReference type="PANTHER" id="PTHR37937">
    <property type="entry name" value="CONJUGATIVE TRANSFER: DNA TRANSPORT"/>
    <property type="match status" value="1"/>
</dbReference>
<evidence type="ECO:0000256" key="6">
    <source>
        <dbReference type="ARBA" id="ARBA00023136"/>
    </source>
</evidence>
<dbReference type="InterPro" id="IPR051539">
    <property type="entry name" value="T4SS-coupling_protein"/>
</dbReference>
<dbReference type="GO" id="GO:0005886">
    <property type="term" value="C:plasma membrane"/>
    <property type="evidence" value="ECO:0007669"/>
    <property type="project" value="UniProtKB-SubCell"/>
</dbReference>
<dbReference type="CDD" id="cd01127">
    <property type="entry name" value="TrwB_TraG_TraD_VirD4"/>
    <property type="match status" value="1"/>
</dbReference>
<evidence type="ECO:0000313" key="8">
    <source>
        <dbReference type="EMBL" id="NYI66085.1"/>
    </source>
</evidence>
<evidence type="ECO:0000313" key="9">
    <source>
        <dbReference type="Proteomes" id="UP000539111"/>
    </source>
</evidence>
<evidence type="ECO:0000256" key="3">
    <source>
        <dbReference type="ARBA" id="ARBA00022475"/>
    </source>
</evidence>
<dbReference type="PANTHER" id="PTHR37937:SF1">
    <property type="entry name" value="CONJUGATIVE TRANSFER: DNA TRANSPORT"/>
    <property type="match status" value="1"/>
</dbReference>
<protein>
    <submittedName>
        <fullName evidence="8">Type IV secretion system protein VirD4</fullName>
    </submittedName>
</protein>
<dbReference type="InterPro" id="IPR003688">
    <property type="entry name" value="TraG/VirD4"/>
</dbReference>
<dbReference type="InterPro" id="IPR027417">
    <property type="entry name" value="P-loop_NTPase"/>
</dbReference>